<protein>
    <submittedName>
        <fullName evidence="1">Uncharacterized protein</fullName>
    </submittedName>
</protein>
<sequence>MSLIPTFRLVSLGSVTFISLIALALSAHISAVTGDFFFGYFTFAAMALAVAILSVLSIPAMITVDMKRKGALTSMIVVEIGWLGLLWVLWLAAGGLGAQATGVVWPSGCGFVNKEVDTMCREFPAVTALSFINWFILFSYTMTILVLSIMAASRGHSVWFSSVSQTDFFAPAIAPAVQAVQVVPVMGGMPVQYTGQYPPNVMQVPVMDNQVPQAGWAGQPVMATSPYPTSGTPVPGPYPQV</sequence>
<evidence type="ECO:0000313" key="1">
    <source>
        <dbReference type="EMBL" id="TFK74476.1"/>
    </source>
</evidence>
<proteinExistence type="predicted"/>
<evidence type="ECO:0000313" key="2">
    <source>
        <dbReference type="Proteomes" id="UP000308600"/>
    </source>
</evidence>
<organism evidence="1 2">
    <name type="scientific">Pluteus cervinus</name>
    <dbReference type="NCBI Taxonomy" id="181527"/>
    <lineage>
        <taxon>Eukaryota</taxon>
        <taxon>Fungi</taxon>
        <taxon>Dikarya</taxon>
        <taxon>Basidiomycota</taxon>
        <taxon>Agaricomycotina</taxon>
        <taxon>Agaricomycetes</taxon>
        <taxon>Agaricomycetidae</taxon>
        <taxon>Agaricales</taxon>
        <taxon>Pluteineae</taxon>
        <taxon>Pluteaceae</taxon>
        <taxon>Pluteus</taxon>
    </lineage>
</organism>
<keyword evidence="2" id="KW-1185">Reference proteome</keyword>
<reference evidence="1 2" key="1">
    <citation type="journal article" date="2019" name="Nat. Ecol. Evol.">
        <title>Megaphylogeny resolves global patterns of mushroom evolution.</title>
        <authorList>
            <person name="Varga T."/>
            <person name="Krizsan K."/>
            <person name="Foldi C."/>
            <person name="Dima B."/>
            <person name="Sanchez-Garcia M."/>
            <person name="Sanchez-Ramirez S."/>
            <person name="Szollosi G.J."/>
            <person name="Szarkandi J.G."/>
            <person name="Papp V."/>
            <person name="Albert L."/>
            <person name="Andreopoulos W."/>
            <person name="Angelini C."/>
            <person name="Antonin V."/>
            <person name="Barry K.W."/>
            <person name="Bougher N.L."/>
            <person name="Buchanan P."/>
            <person name="Buyck B."/>
            <person name="Bense V."/>
            <person name="Catcheside P."/>
            <person name="Chovatia M."/>
            <person name="Cooper J."/>
            <person name="Damon W."/>
            <person name="Desjardin D."/>
            <person name="Finy P."/>
            <person name="Geml J."/>
            <person name="Haridas S."/>
            <person name="Hughes K."/>
            <person name="Justo A."/>
            <person name="Karasinski D."/>
            <person name="Kautmanova I."/>
            <person name="Kiss B."/>
            <person name="Kocsube S."/>
            <person name="Kotiranta H."/>
            <person name="LaButti K.M."/>
            <person name="Lechner B.E."/>
            <person name="Liimatainen K."/>
            <person name="Lipzen A."/>
            <person name="Lukacs Z."/>
            <person name="Mihaltcheva S."/>
            <person name="Morgado L.N."/>
            <person name="Niskanen T."/>
            <person name="Noordeloos M.E."/>
            <person name="Ohm R.A."/>
            <person name="Ortiz-Santana B."/>
            <person name="Ovrebo C."/>
            <person name="Racz N."/>
            <person name="Riley R."/>
            <person name="Savchenko A."/>
            <person name="Shiryaev A."/>
            <person name="Soop K."/>
            <person name="Spirin V."/>
            <person name="Szebenyi C."/>
            <person name="Tomsovsky M."/>
            <person name="Tulloss R.E."/>
            <person name="Uehling J."/>
            <person name="Grigoriev I.V."/>
            <person name="Vagvolgyi C."/>
            <person name="Papp T."/>
            <person name="Martin F.M."/>
            <person name="Miettinen O."/>
            <person name="Hibbett D.S."/>
            <person name="Nagy L.G."/>
        </authorList>
    </citation>
    <scope>NUCLEOTIDE SEQUENCE [LARGE SCALE GENOMIC DNA]</scope>
    <source>
        <strain evidence="1 2">NL-1719</strain>
    </source>
</reference>
<name>A0ACD3BA06_9AGAR</name>
<dbReference type="Proteomes" id="UP000308600">
    <property type="component" value="Unassembled WGS sequence"/>
</dbReference>
<gene>
    <name evidence="1" type="ORF">BDN72DRAFT_893161</name>
</gene>
<accession>A0ACD3BA06</accession>
<dbReference type="EMBL" id="ML208268">
    <property type="protein sequence ID" value="TFK74476.1"/>
    <property type="molecule type" value="Genomic_DNA"/>
</dbReference>